<dbReference type="Proteomes" id="UP000326799">
    <property type="component" value="Unassembled WGS sequence"/>
</dbReference>
<protein>
    <submittedName>
        <fullName evidence="1">Uncharacterized protein</fullName>
    </submittedName>
</protein>
<sequence>MAAFTRKAMAFISVTPAAILGFNVAIKPALEAIKDNLELVRDILALAIEIRDLYRALRNDNQGGSAPKTSMVFLKSAFFSFLSTTGF</sequence>
<gene>
    <name evidence="1" type="ORF">BDV33DRAFT_210822</name>
</gene>
<name>A0A5N6E6D3_9EURO</name>
<dbReference type="AlphaFoldDB" id="A0A5N6E6D3"/>
<dbReference type="EMBL" id="ML733856">
    <property type="protein sequence ID" value="KAB8212817.1"/>
    <property type="molecule type" value="Genomic_DNA"/>
</dbReference>
<keyword evidence="2" id="KW-1185">Reference proteome</keyword>
<reference evidence="1 2" key="1">
    <citation type="submission" date="2019-04" db="EMBL/GenBank/DDBJ databases">
        <title>Fungal friends and foes A comparative genomics study of 23 Aspergillus species from section Flavi.</title>
        <authorList>
            <consortium name="DOE Joint Genome Institute"/>
            <person name="Kjaerbolling I."/>
            <person name="Vesth T.C."/>
            <person name="Frisvad J.C."/>
            <person name="Nybo J.L."/>
            <person name="Theobald S."/>
            <person name="Kildgaard S."/>
            <person name="Petersen T.I."/>
            <person name="Kuo A."/>
            <person name="Sato A."/>
            <person name="Lyhne E.K."/>
            <person name="Kogle M.E."/>
            <person name="Wiebenga A."/>
            <person name="Kun R.S."/>
            <person name="Lubbers R.J."/>
            <person name="Makela M.R."/>
            <person name="Barry K."/>
            <person name="Chovatia M."/>
            <person name="Clum A."/>
            <person name="Daum C."/>
            <person name="Haridas S."/>
            <person name="He G."/>
            <person name="LaButti K."/>
            <person name="Lipzen A."/>
            <person name="Mondo S."/>
            <person name="Pangilinan J."/>
            <person name="Riley R."/>
            <person name="Salamov A."/>
            <person name="Simmons B.A."/>
            <person name="Magnuson J.K."/>
            <person name="Henrissat B."/>
            <person name="Mortensen U.H."/>
            <person name="Larsen T.O."/>
            <person name="De vries R.P."/>
            <person name="Grigoriev I.V."/>
            <person name="Machida M."/>
            <person name="Baker S.E."/>
            <person name="Andersen M.R."/>
        </authorList>
    </citation>
    <scope>NUCLEOTIDE SEQUENCE [LARGE SCALE GENOMIC DNA]</scope>
    <source>
        <strain evidence="1 2">CBS 126849</strain>
    </source>
</reference>
<proteinExistence type="predicted"/>
<evidence type="ECO:0000313" key="1">
    <source>
        <dbReference type="EMBL" id="KAB8212817.1"/>
    </source>
</evidence>
<evidence type="ECO:0000313" key="2">
    <source>
        <dbReference type="Proteomes" id="UP000326799"/>
    </source>
</evidence>
<organism evidence="1 2">
    <name type="scientific">Aspergillus novoparasiticus</name>
    <dbReference type="NCBI Taxonomy" id="986946"/>
    <lineage>
        <taxon>Eukaryota</taxon>
        <taxon>Fungi</taxon>
        <taxon>Dikarya</taxon>
        <taxon>Ascomycota</taxon>
        <taxon>Pezizomycotina</taxon>
        <taxon>Eurotiomycetes</taxon>
        <taxon>Eurotiomycetidae</taxon>
        <taxon>Eurotiales</taxon>
        <taxon>Aspergillaceae</taxon>
        <taxon>Aspergillus</taxon>
        <taxon>Aspergillus subgen. Circumdati</taxon>
    </lineage>
</organism>
<accession>A0A5N6E6D3</accession>